<dbReference type="HOGENOM" id="CLU_480367_0_0_7"/>
<name>V6DFT4_9BACT</name>
<dbReference type="AlphaFoldDB" id="V6DFT4"/>
<sequence>MKKFITTAFCVTLLLSSFEKIYAKNYDSSSNSVDNFSDKRDYKSCNSCSNDCDLAVCESSSSCESYSSCDNLTNNYDCTNYCQYTCNNNCDNSCDSCDEGCNGGNCSLCCATPVRTAMHFRSQGANTARELVGWQWEINLPFMCNNYGAAYFAYEYQRSFNDKIIANALFGNCRLNFSGSAVANRSSNDLLADNFGLSSNFQGSIRFNPRIQNHIFDFGYYQGLDCWIQGSYLRLHAPVVLTYWELRPCETSCNTTTTDFDTCYVDSTSNQPTAPAQSILQALTGNFLFGDMQTPWCAGKFDPCSRKRVGLADIDVILGYNFLNTDCYHLGLYAQLVMPTGKKYKDRFIFDPVVGNYGHFEVGGGVSAHAVLWSSNDHNLAAFLEGNLTHMCKTHQCRLFDFQNAGAFSRYLLLKEYDASGVYTGRLINATCFNNRRVDVRVNIKGDASVKLAYRWCGWGADLGYNIYGHSSESVKFRDDSCVNPAWQYAIKGSAPVCCSSYPVACVPSGDTYTQMIFPDGATLPTGTLACSVNTQDGSATCEATNPALSSYTVNTTLNNGAQPSATAFAASPITISSPEGCSVCLNQTVTAPINISQLTTEGFVLVDNNSPTRFVTPGDFNIRSAESIGVLTHKIFAHLNYVWYDRCGYNPQLGIGGEAEFNDNHINDLNCKNAGLSQWGVWLKGNISF</sequence>
<gene>
    <name evidence="1" type="ORF">BABL1_gene_587</name>
</gene>
<dbReference type="Proteomes" id="UP000018769">
    <property type="component" value="Chromosome I"/>
</dbReference>
<proteinExistence type="predicted"/>
<protein>
    <submittedName>
        <fullName evidence="1">Beta-propeller domain fused to N-terminal C-rich domain</fullName>
    </submittedName>
</protein>
<evidence type="ECO:0000313" key="2">
    <source>
        <dbReference type="Proteomes" id="UP000018769"/>
    </source>
</evidence>
<dbReference type="OrthoDB" id="9801052at2"/>
<keyword evidence="2" id="KW-1185">Reference proteome</keyword>
<dbReference type="RefSeq" id="WP_023791541.1">
    <property type="nucleotide sequence ID" value="NC_023003.1"/>
</dbReference>
<accession>V6DFT4</accession>
<organism evidence="1 2">
    <name type="scientific">Candidatus Babela massiliensis</name>
    <dbReference type="NCBI Taxonomy" id="673862"/>
    <lineage>
        <taxon>Bacteria</taxon>
        <taxon>Candidatus Babelota</taxon>
        <taxon>Candidatus Babeliae</taxon>
        <taxon>Candidatus Babeliales</taxon>
        <taxon>Candidatus Babeliaceae</taxon>
        <taxon>Candidatus Babela</taxon>
    </lineage>
</organism>
<dbReference type="EMBL" id="HG793133">
    <property type="protein sequence ID" value="CDK30430.1"/>
    <property type="molecule type" value="Genomic_DNA"/>
</dbReference>
<evidence type="ECO:0000313" key="1">
    <source>
        <dbReference type="EMBL" id="CDK30430.1"/>
    </source>
</evidence>
<reference evidence="1 2" key="1">
    <citation type="journal article" date="2015" name="Biol. Direct">
        <title>Babela massiliensis, a representative of a widespread bacterial phylum with unusual adaptations to parasitism in amoebae.</title>
        <authorList>
            <person name="Pagnier I."/>
            <person name="Yutin N."/>
            <person name="Croce O."/>
            <person name="Makarova K.S."/>
            <person name="Wolf Y.I."/>
            <person name="Benamar S."/>
            <person name="Raoult D."/>
            <person name="Koonin E.V."/>
            <person name="La Scola B."/>
        </authorList>
    </citation>
    <scope>NUCLEOTIDE SEQUENCE [LARGE SCALE GENOMIC DNA]</scope>
    <source>
        <strain evidence="2">BABL1</strain>
    </source>
</reference>
<dbReference type="KEGG" id="dpb:BABL1_gene_587"/>
<dbReference type="eggNOG" id="ENOG5033QAD">
    <property type="taxonomic scope" value="Bacteria"/>
</dbReference>